<evidence type="ECO:0000313" key="6">
    <source>
        <dbReference type="Proteomes" id="UP000438760"/>
    </source>
</evidence>
<dbReference type="AlphaFoldDB" id="A0A6I3LFG2"/>
<dbReference type="SMART" id="SM00342">
    <property type="entry name" value="HTH_ARAC"/>
    <property type="match status" value="1"/>
</dbReference>
<dbReference type="InterPro" id="IPR009057">
    <property type="entry name" value="Homeodomain-like_sf"/>
</dbReference>
<keyword evidence="2" id="KW-0238">DNA-binding</keyword>
<dbReference type="PROSITE" id="PS01124">
    <property type="entry name" value="HTH_ARAC_FAMILY_2"/>
    <property type="match status" value="1"/>
</dbReference>
<dbReference type="EMBL" id="WMJX01000002">
    <property type="protein sequence ID" value="MTG96903.1"/>
    <property type="molecule type" value="Genomic_DNA"/>
</dbReference>
<dbReference type="Proteomes" id="UP000438760">
    <property type="component" value="Unassembled WGS sequence"/>
</dbReference>
<dbReference type="Gene3D" id="1.10.10.60">
    <property type="entry name" value="Homeodomain-like"/>
    <property type="match status" value="1"/>
</dbReference>
<dbReference type="RefSeq" id="WP_160339386.1">
    <property type="nucleotide sequence ID" value="NZ_CP102754.1"/>
</dbReference>
<evidence type="ECO:0000256" key="2">
    <source>
        <dbReference type="ARBA" id="ARBA00023125"/>
    </source>
</evidence>
<dbReference type="Pfam" id="PF12833">
    <property type="entry name" value="HTH_18"/>
    <property type="match status" value="1"/>
</dbReference>
<keyword evidence="6" id="KW-1185">Reference proteome</keyword>
<accession>A0A6I3LFG2</accession>
<evidence type="ECO:0000256" key="1">
    <source>
        <dbReference type="ARBA" id="ARBA00023015"/>
    </source>
</evidence>
<evidence type="ECO:0000313" key="5">
    <source>
        <dbReference type="EMBL" id="MTG96903.1"/>
    </source>
</evidence>
<name>A0A6I3LFG2_9FLAO</name>
<organism evidence="5 6">
    <name type="scientific">Myroides albus</name>
    <dbReference type="NCBI Taxonomy" id="2562892"/>
    <lineage>
        <taxon>Bacteria</taxon>
        <taxon>Pseudomonadati</taxon>
        <taxon>Bacteroidota</taxon>
        <taxon>Flavobacteriia</taxon>
        <taxon>Flavobacteriales</taxon>
        <taxon>Flavobacteriaceae</taxon>
        <taxon>Myroides</taxon>
    </lineage>
</organism>
<comment type="caution">
    <text evidence="5">The sequence shown here is derived from an EMBL/GenBank/DDBJ whole genome shotgun (WGS) entry which is preliminary data.</text>
</comment>
<dbReference type="InterPro" id="IPR018060">
    <property type="entry name" value="HTH_AraC"/>
</dbReference>
<evidence type="ECO:0000256" key="3">
    <source>
        <dbReference type="ARBA" id="ARBA00023163"/>
    </source>
</evidence>
<keyword evidence="1" id="KW-0805">Transcription regulation</keyword>
<evidence type="ECO:0000259" key="4">
    <source>
        <dbReference type="PROSITE" id="PS01124"/>
    </source>
</evidence>
<reference evidence="5 6" key="1">
    <citation type="submission" date="2019-11" db="EMBL/GenBank/DDBJ databases">
        <title>Genome of Strain BIT-d1.</title>
        <authorList>
            <person name="Yang Y."/>
        </authorList>
    </citation>
    <scope>NUCLEOTIDE SEQUENCE [LARGE SCALE GENOMIC DNA]</scope>
    <source>
        <strain evidence="5 6">BIT-d1</strain>
    </source>
</reference>
<gene>
    <name evidence="5" type="ORF">GJV76_01870</name>
</gene>
<dbReference type="GO" id="GO:0003700">
    <property type="term" value="F:DNA-binding transcription factor activity"/>
    <property type="evidence" value="ECO:0007669"/>
    <property type="project" value="InterPro"/>
</dbReference>
<feature type="domain" description="HTH araC/xylS-type" evidence="4">
    <location>
        <begin position="199"/>
        <end position="297"/>
    </location>
</feature>
<protein>
    <submittedName>
        <fullName evidence="5">Helix-turn-helix domain-containing protein</fullName>
    </submittedName>
</protein>
<sequence length="298" mass="34881">MPRSHIQVYSHKDIIKRYENVLTDKRLAVLDIGPKYKQYFIVNKPYQFNTFGLILVTAGQCEITINLEPRVIKKDDLLVVLSNQFFEIKEFSKEFAVKTTFIDSDLFLEAGFHLKADTLVQFLSSEYPKVISLDRACLREVNYHLHKLKKLGYLSDNLFAKNLVLHHFSILMYEIGNFYGKSILERNKPKPIRKEEITKQFIYLVATHFKKERSVQFYADQLYISRKHLTKVIVEVLNKTPKQFISDTIILEAKVLLRNPKTTITEIVSELNFTDVAMFSKFFKTHTKIAPSKFKNLS</sequence>
<keyword evidence="3" id="KW-0804">Transcription</keyword>
<dbReference type="GO" id="GO:0043565">
    <property type="term" value="F:sequence-specific DNA binding"/>
    <property type="evidence" value="ECO:0007669"/>
    <property type="project" value="InterPro"/>
</dbReference>
<dbReference type="PANTHER" id="PTHR43280:SF32">
    <property type="entry name" value="TRANSCRIPTIONAL REGULATORY PROTEIN"/>
    <property type="match status" value="1"/>
</dbReference>
<proteinExistence type="predicted"/>
<dbReference type="PANTHER" id="PTHR43280">
    <property type="entry name" value="ARAC-FAMILY TRANSCRIPTIONAL REGULATOR"/>
    <property type="match status" value="1"/>
</dbReference>
<dbReference type="SUPFAM" id="SSF46689">
    <property type="entry name" value="Homeodomain-like"/>
    <property type="match status" value="1"/>
</dbReference>